<protein>
    <recommendedName>
        <fullName evidence="3">Retrovirus-related Pol polyprotein from transposon TNT 1-94</fullName>
    </recommendedName>
</protein>
<dbReference type="Proteomes" id="UP000075243">
    <property type="component" value="Chromosome 10"/>
</dbReference>
<dbReference type="Gramene" id="C.cajan_14757.t">
    <property type="protein sequence ID" value="C.cajan_14757.t.cds1"/>
    <property type="gene ID" value="C.cajan_14757"/>
</dbReference>
<evidence type="ECO:0000313" key="1">
    <source>
        <dbReference type="EMBL" id="KYP59750.1"/>
    </source>
</evidence>
<dbReference type="OMA" id="NSTHDDM"/>
<proteinExistence type="predicted"/>
<organism evidence="1 2">
    <name type="scientific">Cajanus cajan</name>
    <name type="common">Pigeon pea</name>
    <name type="synonym">Cajanus indicus</name>
    <dbReference type="NCBI Taxonomy" id="3821"/>
    <lineage>
        <taxon>Eukaryota</taxon>
        <taxon>Viridiplantae</taxon>
        <taxon>Streptophyta</taxon>
        <taxon>Embryophyta</taxon>
        <taxon>Tracheophyta</taxon>
        <taxon>Spermatophyta</taxon>
        <taxon>Magnoliopsida</taxon>
        <taxon>eudicotyledons</taxon>
        <taxon>Gunneridae</taxon>
        <taxon>Pentapetalae</taxon>
        <taxon>rosids</taxon>
        <taxon>fabids</taxon>
        <taxon>Fabales</taxon>
        <taxon>Fabaceae</taxon>
        <taxon>Papilionoideae</taxon>
        <taxon>50 kb inversion clade</taxon>
        <taxon>NPAAA clade</taxon>
        <taxon>indigoferoid/millettioid clade</taxon>
        <taxon>Phaseoleae</taxon>
        <taxon>Cajanus</taxon>
    </lineage>
</organism>
<accession>A0A151SY71</accession>
<gene>
    <name evidence="1" type="ORF">KK1_015191</name>
</gene>
<evidence type="ECO:0008006" key="3">
    <source>
        <dbReference type="Google" id="ProtNLM"/>
    </source>
</evidence>
<evidence type="ECO:0000313" key="2">
    <source>
        <dbReference type="Proteomes" id="UP000075243"/>
    </source>
</evidence>
<dbReference type="EMBL" id="CM003612">
    <property type="protein sequence ID" value="KYP59750.1"/>
    <property type="molecule type" value="Genomic_DNA"/>
</dbReference>
<dbReference type="AlphaFoldDB" id="A0A151SY71"/>
<keyword evidence="2" id="KW-1185">Reference proteome</keyword>
<reference evidence="1 2" key="1">
    <citation type="journal article" date="2012" name="Nat. Biotechnol.">
        <title>Draft genome sequence of pigeonpea (Cajanus cajan), an orphan legume crop of resource-poor farmers.</title>
        <authorList>
            <person name="Varshney R.K."/>
            <person name="Chen W."/>
            <person name="Li Y."/>
            <person name="Bharti A.K."/>
            <person name="Saxena R.K."/>
            <person name="Schlueter J.A."/>
            <person name="Donoghue M.T."/>
            <person name="Azam S."/>
            <person name="Fan G."/>
            <person name="Whaley A.M."/>
            <person name="Farmer A.D."/>
            <person name="Sheridan J."/>
            <person name="Iwata A."/>
            <person name="Tuteja R."/>
            <person name="Penmetsa R.V."/>
            <person name="Wu W."/>
            <person name="Upadhyaya H.D."/>
            <person name="Yang S.P."/>
            <person name="Shah T."/>
            <person name="Saxena K.B."/>
            <person name="Michael T."/>
            <person name="McCombie W.R."/>
            <person name="Yang B."/>
            <person name="Zhang G."/>
            <person name="Yang H."/>
            <person name="Wang J."/>
            <person name="Spillane C."/>
            <person name="Cook D.R."/>
            <person name="May G.D."/>
            <person name="Xu X."/>
            <person name="Jackson S.A."/>
        </authorList>
    </citation>
    <scope>NUCLEOTIDE SEQUENCE [LARGE SCALE GENOMIC DNA]</scope>
    <source>
        <strain evidence="2">cv. Asha</strain>
    </source>
</reference>
<sequence length="75" mass="8616">MNLFSILVCNSKHQYFKSLLLAVPFTLHSHFSFIPTFNGLNFSKWSEQIQFYLGVMDLDLALREEKPSAITDSST</sequence>
<name>A0A151SY71_CAJCA</name>